<organism evidence="4 5">
    <name type="scientific">Longibacter salinarum</name>
    <dbReference type="NCBI Taxonomy" id="1850348"/>
    <lineage>
        <taxon>Bacteria</taxon>
        <taxon>Pseudomonadati</taxon>
        <taxon>Rhodothermota</taxon>
        <taxon>Rhodothermia</taxon>
        <taxon>Rhodothermales</taxon>
        <taxon>Salisaetaceae</taxon>
        <taxon>Longibacter</taxon>
    </lineage>
</organism>
<evidence type="ECO:0000256" key="1">
    <source>
        <dbReference type="ARBA" id="ARBA00022729"/>
    </source>
</evidence>
<name>A0A2A8CYJ0_9BACT</name>
<evidence type="ECO:0000313" key="4">
    <source>
        <dbReference type="EMBL" id="PEN13716.1"/>
    </source>
</evidence>
<reference evidence="4 5" key="1">
    <citation type="submission" date="2017-10" db="EMBL/GenBank/DDBJ databases">
        <title>Draft genome of Longibacter Salinarum.</title>
        <authorList>
            <person name="Goh K.M."/>
            <person name="Shamsir M.S."/>
            <person name="Lim S.W."/>
        </authorList>
    </citation>
    <scope>NUCLEOTIDE SEQUENCE [LARGE SCALE GENOMIC DNA]</scope>
    <source>
        <strain evidence="4 5">KCTC 52045</strain>
    </source>
</reference>
<keyword evidence="2" id="KW-1015">Disulfide bond</keyword>
<keyword evidence="5" id="KW-1185">Reference proteome</keyword>
<evidence type="ECO:0000313" key="5">
    <source>
        <dbReference type="Proteomes" id="UP000220102"/>
    </source>
</evidence>
<comment type="caution">
    <text evidence="4">The sequence shown here is derived from an EMBL/GenBank/DDBJ whole genome shotgun (WGS) entry which is preliminary data.</text>
</comment>
<feature type="domain" description="LamG-like jellyroll fold" evidence="3">
    <location>
        <begin position="185"/>
        <end position="326"/>
    </location>
</feature>
<dbReference type="Proteomes" id="UP000220102">
    <property type="component" value="Unassembled WGS sequence"/>
</dbReference>
<dbReference type="InterPro" id="IPR013320">
    <property type="entry name" value="ConA-like_dom_sf"/>
</dbReference>
<dbReference type="Pfam" id="PF18962">
    <property type="entry name" value="Por_Secre_tail"/>
    <property type="match status" value="1"/>
</dbReference>
<protein>
    <recommendedName>
        <fullName evidence="3">LamG-like jellyroll fold domain-containing protein</fullName>
    </recommendedName>
</protein>
<dbReference type="RefSeq" id="WP_098074879.1">
    <property type="nucleotide sequence ID" value="NZ_PDEQ01000003.1"/>
</dbReference>
<accession>A0A2A8CYJ0</accession>
<dbReference type="InterPro" id="IPR026444">
    <property type="entry name" value="Secre_tail"/>
</dbReference>
<dbReference type="Gene3D" id="2.60.120.200">
    <property type="match status" value="1"/>
</dbReference>
<sequence>MQRSIGTCWIVTLFVWLVASVHVPVAGAQSSPRTAVRSAEEPTRLFATLDVPEETDGLVVSLPSRWTLEDVSLLRYGSTARDVRVRRDGASYVLASPSPIRGPHDLSLLVTPNGPGDALSWSIQPFRAAADDGSVQRVGSPWEQKIRMVRGGGERTDNRVLEFAPDASQPVVIDAHSIPAFERSVSFTTEFWISTIGLGEVVMSTWTGEERRHYPFEIVVDASGRLRFYCGQPGRHTSMSSGRPIADGRWHHVGIAYDGERRFLRFMINGVAVDSVEQVSLPGGYLRPDLAVGGRLSDGRRDAPHASLFSGQLDVLRIWDSARTPMDVRQTMRDAALHAAADDENRQQPTRVTLTFDRKPPARLVRRWPRGAQRPRAALRLRQSLHDLRASTEGEVVQLQWHADATTVSAFLVERSSDGINFEEVERLTPEMAEPVAEHGDALFTASDDPSSRVAYYRIREVFSDGSTDVSGTFKVGVGPATVETKEGTRIIGNYPNPFSRSTTVEFQLNEAAPVRMTLWDVSGKRLGVVYDGSDEAGTHSFELPARDLPSGTYFLRLETGRAVDSHPVVVLK</sequence>
<evidence type="ECO:0000256" key="2">
    <source>
        <dbReference type="ARBA" id="ARBA00023157"/>
    </source>
</evidence>
<dbReference type="NCBIfam" id="TIGR04183">
    <property type="entry name" value="Por_Secre_tail"/>
    <property type="match status" value="1"/>
</dbReference>
<dbReference type="SUPFAM" id="SSF49899">
    <property type="entry name" value="Concanavalin A-like lectins/glucanases"/>
    <property type="match status" value="1"/>
</dbReference>
<dbReference type="SMART" id="SM00560">
    <property type="entry name" value="LamGL"/>
    <property type="match status" value="1"/>
</dbReference>
<dbReference type="InterPro" id="IPR006558">
    <property type="entry name" value="LamG-like"/>
</dbReference>
<keyword evidence="1" id="KW-0732">Signal</keyword>
<gene>
    <name evidence="4" type="ORF">CRI94_06475</name>
</gene>
<dbReference type="AlphaFoldDB" id="A0A2A8CYJ0"/>
<proteinExistence type="predicted"/>
<dbReference type="EMBL" id="PDEQ01000003">
    <property type="protein sequence ID" value="PEN13716.1"/>
    <property type="molecule type" value="Genomic_DNA"/>
</dbReference>
<dbReference type="OrthoDB" id="9768966at2"/>
<evidence type="ECO:0000259" key="3">
    <source>
        <dbReference type="SMART" id="SM00560"/>
    </source>
</evidence>
<dbReference type="Pfam" id="PF13385">
    <property type="entry name" value="Laminin_G_3"/>
    <property type="match status" value="1"/>
</dbReference>